<accession>F7ZJ79</accession>
<gene>
    <name evidence="1" type="ordered locus">RLO149_c044370</name>
</gene>
<dbReference type="AlphaFoldDB" id="F7ZJ79"/>
<dbReference type="STRING" id="391595.RLO149_c044370"/>
<evidence type="ECO:0000313" key="2">
    <source>
        <dbReference type="Proteomes" id="UP000001353"/>
    </source>
</evidence>
<dbReference type="Proteomes" id="UP000001353">
    <property type="component" value="Chromosome"/>
</dbReference>
<keyword evidence="2" id="KW-1185">Reference proteome</keyword>
<protein>
    <submittedName>
        <fullName evidence="1">Uncharacterized protein</fullName>
    </submittedName>
</protein>
<organism evidence="1 2">
    <name type="scientific">Roseobacter litoralis (strain ATCC 49566 / DSM 6996 / JCM 21268 / NBRC 15278 / OCh 149)</name>
    <dbReference type="NCBI Taxonomy" id="391595"/>
    <lineage>
        <taxon>Bacteria</taxon>
        <taxon>Pseudomonadati</taxon>
        <taxon>Pseudomonadota</taxon>
        <taxon>Alphaproteobacteria</taxon>
        <taxon>Rhodobacterales</taxon>
        <taxon>Roseobacteraceae</taxon>
        <taxon>Roseobacter</taxon>
    </lineage>
</organism>
<dbReference type="EMBL" id="CP002623">
    <property type="protein sequence ID" value="AEI96324.1"/>
    <property type="molecule type" value="Genomic_DNA"/>
</dbReference>
<dbReference type="KEGG" id="rli:RLO149_c044370"/>
<proteinExistence type="predicted"/>
<sequence>MRFRFIAPKDPFAARSKMDIAYTSGLHRDLYTPVRSNMPEQNEHLGNAFLERYPQFEPLRAEWLASRPCLTGYPRLPMMPFPI</sequence>
<evidence type="ECO:0000313" key="1">
    <source>
        <dbReference type="EMBL" id="AEI96324.1"/>
    </source>
</evidence>
<dbReference type="HOGENOM" id="CLU_2540485_0_0_5"/>
<name>F7ZJ79_ROSLO</name>
<reference evidence="1 2" key="1">
    <citation type="journal article" date="2011" name="BMC Genomics">
        <title>Comparative genome analysis and genome-guided physiological analysis of Roseobacter litoralis.</title>
        <authorList>
            <person name="Kalhoefer D."/>
            <person name="Thole S."/>
            <person name="Voget S."/>
            <person name="Lehmann R."/>
            <person name="Liesegang H."/>
            <person name="Wollher A."/>
            <person name="Daniel R."/>
            <person name="Simon M."/>
            <person name="Brinkhoff T."/>
        </authorList>
    </citation>
    <scope>NUCLEOTIDE SEQUENCE [LARGE SCALE GENOMIC DNA]</scope>
    <source>
        <strain evidence="2">ATCC 49566 / DSM 6996 / JCM 21268 / NBRC 15278 / OCh 149</strain>
    </source>
</reference>